<dbReference type="HOGENOM" id="CLU_085019_0_0_11"/>
<dbReference type="GO" id="GO:0019645">
    <property type="term" value="P:anaerobic electron transport chain"/>
    <property type="evidence" value="ECO:0007669"/>
    <property type="project" value="InterPro"/>
</dbReference>
<feature type="transmembrane region" description="Helical" evidence="7">
    <location>
        <begin position="41"/>
        <end position="60"/>
    </location>
</feature>
<name>A0A0A8B694_9ACTN</name>
<evidence type="ECO:0000256" key="1">
    <source>
        <dbReference type="ARBA" id="ARBA00004651"/>
    </source>
</evidence>
<evidence type="ECO:0000256" key="4">
    <source>
        <dbReference type="ARBA" id="ARBA00022692"/>
    </source>
</evidence>
<comment type="subcellular location">
    <subcellularLocation>
        <location evidence="1">Cell membrane</location>
        <topology evidence="1">Multi-pass membrane protein</topology>
    </subcellularLocation>
</comment>
<gene>
    <name evidence="8" type="ORF">JI75_06495</name>
</gene>
<proteinExistence type="inferred from homology"/>
<evidence type="ECO:0000256" key="2">
    <source>
        <dbReference type="ARBA" id="ARBA00008929"/>
    </source>
</evidence>
<dbReference type="Pfam" id="PF03916">
    <property type="entry name" value="NrfD"/>
    <property type="match status" value="1"/>
</dbReference>
<dbReference type="InterPro" id="IPR005614">
    <property type="entry name" value="NrfD-like"/>
</dbReference>
<keyword evidence="4 7" id="KW-0812">Transmembrane</keyword>
<reference evidence="8 9" key="2">
    <citation type="journal article" date="2015" name="Genome Announc.">
        <title>Complete Genome Sequence of Coriobacteriaceae Strain 68-1-3, a Novel Mucus-Degrading Isolate from the Swine Intestinal Tract.</title>
        <authorList>
            <person name="Looft T."/>
            <person name="Bayles D.O."/>
            <person name="Alt D.P."/>
            <person name="Stanton T.B."/>
        </authorList>
    </citation>
    <scope>NUCLEOTIDE SEQUENCE [LARGE SCALE GENOMIC DNA]</scope>
    <source>
        <strain evidence="8 9">68-1-3</strain>
    </source>
</reference>
<dbReference type="EMBL" id="CP009302">
    <property type="protein sequence ID" value="AJC12353.1"/>
    <property type="molecule type" value="Genomic_DNA"/>
</dbReference>
<sequence length="283" mass="29491">METQWSLLLFAVFGGMGMGILTYVSIHVLARMESTLNDKGVIASLALLFVGGACSSSHMGHPDKALYVLSNLESGISQELIATAIATCASLALLYTLKKKGSSESTRRIVASFALVTSLALPAIMGHAYLMEARPALNTWALPFLFLCNALAMGASAAALLARVFQSGADELRRSHLWALAGIAAFACSVVVWLSAVGVAYEPDYSRSVARIATGDLAPLFWGGVVIAGMVVPFGAHCAAKPDSHATAGLGAAALGLTGIFIGSVTVRIVMYAIATSVQSFIY</sequence>
<accession>A0A0A8B694</accession>
<dbReference type="RefSeq" id="WP_039689605.1">
    <property type="nucleotide sequence ID" value="NZ_CP009302.1"/>
</dbReference>
<reference evidence="9" key="1">
    <citation type="submission" date="2014-08" db="EMBL/GenBank/DDBJ databases">
        <title>Coriobacteriaceae sp. complete genome.</title>
        <authorList>
            <person name="Looft T."/>
            <person name="Bayles D.O."/>
            <person name="Stanton T.B."/>
        </authorList>
    </citation>
    <scope>NUCLEOTIDE SEQUENCE [LARGE SCALE GENOMIC DNA]</scope>
    <source>
        <strain evidence="9">68-1-3</strain>
    </source>
</reference>
<dbReference type="PANTHER" id="PTHR38095:SF2">
    <property type="entry name" value="ANAEROBIC DIMETHYL SULFOXIDE REDUCTASE CHAIN C"/>
    <property type="match status" value="1"/>
</dbReference>
<evidence type="ECO:0000313" key="9">
    <source>
        <dbReference type="Proteomes" id="UP000031121"/>
    </source>
</evidence>
<feature type="transmembrane region" description="Helical" evidence="7">
    <location>
        <begin position="252"/>
        <end position="275"/>
    </location>
</feature>
<dbReference type="AlphaFoldDB" id="A0A0A8B694"/>
<keyword evidence="6 7" id="KW-0472">Membrane</keyword>
<dbReference type="STRING" id="1531429.JI75_06495"/>
<feature type="transmembrane region" description="Helical" evidence="7">
    <location>
        <begin position="80"/>
        <end position="97"/>
    </location>
</feature>
<keyword evidence="5 7" id="KW-1133">Transmembrane helix</keyword>
<protein>
    <submittedName>
        <fullName evidence="8">Uncharacterized protein</fullName>
    </submittedName>
</protein>
<keyword evidence="9" id="KW-1185">Reference proteome</keyword>
<dbReference type="KEGG" id="cbac:JI75_06495"/>
<keyword evidence="3" id="KW-1003">Cell membrane</keyword>
<dbReference type="GO" id="GO:0009389">
    <property type="term" value="F:dimethyl sulfoxide reductase activity"/>
    <property type="evidence" value="ECO:0007669"/>
    <property type="project" value="TreeGrafter"/>
</dbReference>
<comment type="similarity">
    <text evidence="2">Belongs to the NrfD family.</text>
</comment>
<evidence type="ECO:0000313" key="8">
    <source>
        <dbReference type="EMBL" id="AJC12353.1"/>
    </source>
</evidence>
<evidence type="ECO:0000256" key="6">
    <source>
        <dbReference type="ARBA" id="ARBA00023136"/>
    </source>
</evidence>
<evidence type="ECO:0000256" key="3">
    <source>
        <dbReference type="ARBA" id="ARBA00022475"/>
    </source>
</evidence>
<feature type="transmembrane region" description="Helical" evidence="7">
    <location>
        <begin position="221"/>
        <end position="240"/>
    </location>
</feature>
<dbReference type="InterPro" id="IPR007059">
    <property type="entry name" value="DmsC"/>
</dbReference>
<dbReference type="GO" id="GO:0005886">
    <property type="term" value="C:plasma membrane"/>
    <property type="evidence" value="ECO:0007669"/>
    <property type="project" value="UniProtKB-SubCell"/>
</dbReference>
<organism evidence="8 9">
    <name type="scientific">Berryella intestinalis</name>
    <dbReference type="NCBI Taxonomy" id="1531429"/>
    <lineage>
        <taxon>Bacteria</taxon>
        <taxon>Bacillati</taxon>
        <taxon>Actinomycetota</taxon>
        <taxon>Coriobacteriia</taxon>
        <taxon>Eggerthellales</taxon>
        <taxon>Eggerthellaceae</taxon>
        <taxon>Berryella</taxon>
    </lineage>
</organism>
<dbReference type="PANTHER" id="PTHR38095">
    <property type="entry name" value="ANAEROBIC DIMETHYL SULFOXIDE REDUCTASE CHAIN YNFH"/>
    <property type="match status" value="1"/>
</dbReference>
<dbReference type="OrthoDB" id="3197459at2"/>
<feature type="transmembrane region" description="Helical" evidence="7">
    <location>
        <begin position="109"/>
        <end position="130"/>
    </location>
</feature>
<dbReference type="Proteomes" id="UP000031121">
    <property type="component" value="Chromosome"/>
</dbReference>
<feature type="transmembrane region" description="Helical" evidence="7">
    <location>
        <begin position="177"/>
        <end position="201"/>
    </location>
</feature>
<dbReference type="GO" id="GO:0009390">
    <property type="term" value="C:dimethyl sulfoxide reductase complex"/>
    <property type="evidence" value="ECO:0007669"/>
    <property type="project" value="TreeGrafter"/>
</dbReference>
<evidence type="ECO:0000256" key="5">
    <source>
        <dbReference type="ARBA" id="ARBA00022989"/>
    </source>
</evidence>
<feature type="transmembrane region" description="Helical" evidence="7">
    <location>
        <begin position="142"/>
        <end position="165"/>
    </location>
</feature>
<evidence type="ECO:0000256" key="7">
    <source>
        <dbReference type="SAM" id="Phobius"/>
    </source>
</evidence>
<feature type="transmembrane region" description="Helical" evidence="7">
    <location>
        <begin position="6"/>
        <end position="29"/>
    </location>
</feature>